<dbReference type="Proteomes" id="UP000240572">
    <property type="component" value="Unassembled WGS sequence"/>
</dbReference>
<comment type="caution">
    <text evidence="1">The sequence shown here is derived from an EMBL/GenBank/DDBJ whole genome shotgun (WGS) entry which is preliminary data.</text>
</comment>
<dbReference type="AlphaFoldDB" id="A0A2P8CZL3"/>
<reference evidence="1 2" key="1">
    <citation type="submission" date="2018-03" db="EMBL/GenBank/DDBJ databases">
        <title>Genomic Encyclopedia of Type Strains, Phase III (KMG-III): the genomes of soil and plant-associated and newly described type strains.</title>
        <authorList>
            <person name="Whitman W."/>
        </authorList>
    </citation>
    <scope>NUCLEOTIDE SEQUENCE [LARGE SCALE GENOMIC DNA]</scope>
    <source>
        <strain evidence="1 2">CGMCC 1.12700</strain>
    </source>
</reference>
<proteinExistence type="predicted"/>
<sequence>MKKKNVPGKKLRLEKWTVSSLNSIKIKGGRNLPGANEQSVEDSLCGLCSYWKHCNSLLQ</sequence>
<name>A0A2P8CZL3_9BACT</name>
<dbReference type="RefSeq" id="WP_106524284.1">
    <property type="nucleotide sequence ID" value="NZ_PYGD01000008.1"/>
</dbReference>
<keyword evidence="2" id="KW-1185">Reference proteome</keyword>
<evidence type="ECO:0000313" key="1">
    <source>
        <dbReference type="EMBL" id="PSK90409.1"/>
    </source>
</evidence>
<dbReference type="InterPro" id="IPR058238">
    <property type="entry name" value="Lant_leader_dom"/>
</dbReference>
<evidence type="ECO:0000313" key="2">
    <source>
        <dbReference type="Proteomes" id="UP000240572"/>
    </source>
</evidence>
<dbReference type="EMBL" id="PYGD01000008">
    <property type="protein sequence ID" value="PSK90409.1"/>
    <property type="molecule type" value="Genomic_DNA"/>
</dbReference>
<protein>
    <submittedName>
        <fullName evidence="1">Uncharacterized protein</fullName>
    </submittedName>
</protein>
<gene>
    <name evidence="1" type="ORF">B0I18_108139</name>
</gene>
<organism evidence="1 2">
    <name type="scientific">Taibaiella chishuiensis</name>
    <dbReference type="NCBI Taxonomy" id="1434707"/>
    <lineage>
        <taxon>Bacteria</taxon>
        <taxon>Pseudomonadati</taxon>
        <taxon>Bacteroidota</taxon>
        <taxon>Chitinophagia</taxon>
        <taxon>Chitinophagales</taxon>
        <taxon>Chitinophagaceae</taxon>
        <taxon>Taibaiella</taxon>
    </lineage>
</organism>
<dbReference type="NCBIfam" id="NF038153">
    <property type="entry name" value="lant_leader_L1a"/>
    <property type="match status" value="1"/>
</dbReference>
<accession>A0A2P8CZL3</accession>